<dbReference type="RefSeq" id="WP_097041800.1">
    <property type="nucleotide sequence ID" value="NZ_OBEK01000002.1"/>
</dbReference>
<protein>
    <submittedName>
        <fullName evidence="2">Uncharacterized protein</fullName>
    </submittedName>
</protein>
<dbReference type="AlphaFoldDB" id="A0A285NQ99"/>
<feature type="transmembrane region" description="Helical" evidence="1">
    <location>
        <begin position="31"/>
        <end position="48"/>
    </location>
</feature>
<feature type="transmembrane region" description="Helical" evidence="1">
    <location>
        <begin position="6"/>
        <end position="24"/>
    </location>
</feature>
<dbReference type="Proteomes" id="UP000219356">
    <property type="component" value="Unassembled WGS sequence"/>
</dbReference>
<gene>
    <name evidence="2" type="ORF">SAMN05421503_2104</name>
</gene>
<accession>A0A285NQ99</accession>
<dbReference type="EMBL" id="OBEK01000002">
    <property type="protein sequence ID" value="SNZ11629.1"/>
    <property type="molecule type" value="Genomic_DNA"/>
</dbReference>
<proteinExistence type="predicted"/>
<sequence length="62" mass="7196">MFQSNWHLWGVVSLLLASVFFGFFAWMKQPILFFVGAVLQVISLVLIVKNMNDKEPAEREDH</sequence>
<reference evidence="3" key="1">
    <citation type="submission" date="2017-09" db="EMBL/GenBank/DDBJ databases">
        <authorList>
            <person name="Varghese N."/>
            <person name="Submissions S."/>
        </authorList>
    </citation>
    <scope>NUCLEOTIDE SEQUENCE [LARGE SCALE GENOMIC DNA]</scope>
    <source>
        <strain evidence="3">CGMCC 1.8913</strain>
    </source>
</reference>
<keyword evidence="1" id="KW-0812">Transmembrane</keyword>
<evidence type="ECO:0000256" key="1">
    <source>
        <dbReference type="SAM" id="Phobius"/>
    </source>
</evidence>
<keyword evidence="1" id="KW-0472">Membrane</keyword>
<organism evidence="2 3">
    <name type="scientific">Terribacillus aidingensis</name>
    <dbReference type="NCBI Taxonomy" id="586416"/>
    <lineage>
        <taxon>Bacteria</taxon>
        <taxon>Bacillati</taxon>
        <taxon>Bacillota</taxon>
        <taxon>Bacilli</taxon>
        <taxon>Bacillales</taxon>
        <taxon>Bacillaceae</taxon>
        <taxon>Terribacillus</taxon>
    </lineage>
</organism>
<evidence type="ECO:0000313" key="3">
    <source>
        <dbReference type="Proteomes" id="UP000219356"/>
    </source>
</evidence>
<evidence type="ECO:0000313" key="2">
    <source>
        <dbReference type="EMBL" id="SNZ11629.1"/>
    </source>
</evidence>
<name>A0A285NQ99_9BACI</name>
<keyword evidence="3" id="KW-1185">Reference proteome</keyword>
<keyword evidence="1" id="KW-1133">Transmembrane helix</keyword>